<dbReference type="Proteomes" id="UP000038010">
    <property type="component" value="Unassembled WGS sequence"/>
</dbReference>
<dbReference type="Pfam" id="PF01494">
    <property type="entry name" value="FAD_binding_3"/>
    <property type="match status" value="1"/>
</dbReference>
<gene>
    <name evidence="8" type="ORF">AB675_9650</name>
</gene>
<evidence type="ECO:0000256" key="4">
    <source>
        <dbReference type="ARBA" id="ARBA00023002"/>
    </source>
</evidence>
<dbReference type="SUPFAM" id="SSF54373">
    <property type="entry name" value="FAD-linked reductases, C-terminal domain"/>
    <property type="match status" value="1"/>
</dbReference>
<feature type="domain" description="Phenol hydroxylase-like C-terminal dimerisation" evidence="7">
    <location>
        <begin position="439"/>
        <end position="623"/>
    </location>
</feature>
<dbReference type="VEuPathDB" id="FungiDB:AB675_9650"/>
<dbReference type="PRINTS" id="PR00420">
    <property type="entry name" value="RNGMNOXGNASE"/>
</dbReference>
<dbReference type="RefSeq" id="XP_018002350.1">
    <property type="nucleotide sequence ID" value="XM_018150204.1"/>
</dbReference>
<dbReference type="GeneID" id="28742084"/>
<dbReference type="STRING" id="1664694.A0A0N1HX27"/>
<dbReference type="InterPro" id="IPR038220">
    <property type="entry name" value="PHOX_C_sf"/>
</dbReference>
<dbReference type="Pfam" id="PF07976">
    <property type="entry name" value="Phe_hydrox_dim"/>
    <property type="match status" value="1"/>
</dbReference>
<sequence length="641" mass="70826">MSPTSTTLTEVRTVDVLIVGSGSAGLAAATWLSVMGIPSSSTSSNGGVTILEKRNAPLAMGQADGVQCRTVEMFESFGLSEELLREAYHVLEVSFWDDSTGWGSNGENGEGARKGKKLRRTRYSADTEKGLSWQPHVILNQARINGLLLEKMRREGGGVSVDYGWEVREVKLVEDGEWVRVVAASVEDESIREYKARYVLACDGAHSAVRKSIGYKMVGDSTDVVWGVCDVYPQTDFPDIRKKTTLHCDAGVLLIIPREGDSLARFYIEMPAGTKPKDVTMEDLHDTARKIFTAGGFKMEFADTAWWSAYSIGQRLAEAFSMGNRVFLTGDACHTHSPKAGQGMNVSLQDGYNIGWKLGMVLKGLAEPSLLKTYDLERGKVAADLVDFDRRWTKIIAGRKKGPQRENGHNGDSNSEQEQQSFSDAFIKAGRYMAGLTAKYDDSELTDAASSKQSLATNVIVGMRFPSAHVVRFCDAKPMQLARALPADGRWRVVIFAGDLQRQGSKARLDRLAEFLDSEGGPVRQYTQKGADIDSLIEPIVVLSGRRHATEQEHIHPYFWPTTGKWRMRDLHKVFVDDRDYNDIHGEIYRHCGVSVEHGAVVIVRPDQYVSKVCSLDDFGGIEASICGVFLRTDSDKGLQN</sequence>
<dbReference type="OrthoDB" id="1716816at2759"/>
<dbReference type="AlphaFoldDB" id="A0A0N1HX27"/>
<keyword evidence="3" id="KW-0274">FAD</keyword>
<protein>
    <submittedName>
        <fullName evidence="8">3-hydroxybenzoate 4-monooxygenase</fullName>
    </submittedName>
</protein>
<evidence type="ECO:0000256" key="5">
    <source>
        <dbReference type="SAM" id="MobiDB-lite"/>
    </source>
</evidence>
<dbReference type="PANTHER" id="PTHR43004:SF10">
    <property type="entry name" value="2-MONOOXYGENASE, PUTATIVE (AFU_ORTHOLOGUE AFUA_6G11480)-RELATED"/>
    <property type="match status" value="1"/>
</dbReference>
<comment type="similarity">
    <text evidence="1">Belongs to the PheA/TfdB FAD monooxygenase family.</text>
</comment>
<dbReference type="GO" id="GO:0071949">
    <property type="term" value="F:FAD binding"/>
    <property type="evidence" value="ECO:0007669"/>
    <property type="project" value="InterPro"/>
</dbReference>
<dbReference type="CDD" id="cd02979">
    <property type="entry name" value="PHOX_C"/>
    <property type="match status" value="1"/>
</dbReference>
<dbReference type="InterPro" id="IPR012941">
    <property type="entry name" value="Phe_hydrox_C_dim_dom"/>
</dbReference>
<feature type="region of interest" description="Disordered" evidence="5">
    <location>
        <begin position="398"/>
        <end position="420"/>
    </location>
</feature>
<dbReference type="InterPro" id="IPR036249">
    <property type="entry name" value="Thioredoxin-like_sf"/>
</dbReference>
<dbReference type="InterPro" id="IPR002938">
    <property type="entry name" value="FAD-bd"/>
</dbReference>
<keyword evidence="8" id="KW-0503">Monooxygenase</keyword>
<dbReference type="InterPro" id="IPR050641">
    <property type="entry name" value="RIFMO-like"/>
</dbReference>
<comment type="caution">
    <text evidence="8">The sequence shown here is derived from an EMBL/GenBank/DDBJ whole genome shotgun (WGS) entry which is preliminary data.</text>
</comment>
<dbReference type="SUPFAM" id="SSF52833">
    <property type="entry name" value="Thioredoxin-like"/>
    <property type="match status" value="1"/>
</dbReference>
<evidence type="ECO:0000256" key="1">
    <source>
        <dbReference type="ARBA" id="ARBA00007801"/>
    </source>
</evidence>
<proteinExistence type="inferred from homology"/>
<dbReference type="Gene3D" id="3.50.50.60">
    <property type="entry name" value="FAD/NAD(P)-binding domain"/>
    <property type="match status" value="1"/>
</dbReference>
<evidence type="ECO:0000256" key="3">
    <source>
        <dbReference type="ARBA" id="ARBA00022827"/>
    </source>
</evidence>
<name>A0A0N1HX27_9EURO</name>
<feature type="compositionally biased region" description="Polar residues" evidence="5">
    <location>
        <begin position="410"/>
        <end position="420"/>
    </location>
</feature>
<dbReference type="Gene3D" id="3.30.9.10">
    <property type="entry name" value="D-Amino Acid Oxidase, subunit A, domain 2"/>
    <property type="match status" value="1"/>
</dbReference>
<evidence type="ECO:0000259" key="6">
    <source>
        <dbReference type="Pfam" id="PF01494"/>
    </source>
</evidence>
<dbReference type="InterPro" id="IPR036188">
    <property type="entry name" value="FAD/NAD-bd_sf"/>
</dbReference>
<keyword evidence="9" id="KW-1185">Reference proteome</keyword>
<dbReference type="NCBIfam" id="NF006144">
    <property type="entry name" value="PRK08294.1"/>
    <property type="match status" value="1"/>
</dbReference>
<dbReference type="EMBL" id="LFJN01000007">
    <property type="protein sequence ID" value="KPI42387.1"/>
    <property type="molecule type" value="Genomic_DNA"/>
</dbReference>
<dbReference type="GO" id="GO:0016709">
    <property type="term" value="F:oxidoreductase activity, acting on paired donors, with incorporation or reduction of molecular oxygen, NAD(P)H as one donor, and incorporation of one atom of oxygen"/>
    <property type="evidence" value="ECO:0007669"/>
    <property type="project" value="UniProtKB-ARBA"/>
</dbReference>
<reference evidence="8 9" key="1">
    <citation type="submission" date="2015-06" db="EMBL/GenBank/DDBJ databases">
        <title>Draft genome of the ant-associated black yeast Phialophora attae CBS 131958.</title>
        <authorList>
            <person name="Moreno L.F."/>
            <person name="Stielow B.J."/>
            <person name="de Hoog S."/>
            <person name="Vicente V.A."/>
            <person name="Weiss V.A."/>
            <person name="de Vries M."/>
            <person name="Cruz L.M."/>
            <person name="Souza E.M."/>
        </authorList>
    </citation>
    <scope>NUCLEOTIDE SEQUENCE [LARGE SCALE GENOMIC DNA]</scope>
    <source>
        <strain evidence="8 9">CBS 131958</strain>
    </source>
</reference>
<evidence type="ECO:0000313" key="9">
    <source>
        <dbReference type="Proteomes" id="UP000038010"/>
    </source>
</evidence>
<dbReference type="PANTHER" id="PTHR43004">
    <property type="entry name" value="TRK SYSTEM POTASSIUM UPTAKE PROTEIN"/>
    <property type="match status" value="1"/>
</dbReference>
<keyword evidence="2" id="KW-0285">Flavoprotein</keyword>
<evidence type="ECO:0000256" key="2">
    <source>
        <dbReference type="ARBA" id="ARBA00022630"/>
    </source>
</evidence>
<evidence type="ECO:0000313" key="8">
    <source>
        <dbReference type="EMBL" id="KPI42387.1"/>
    </source>
</evidence>
<dbReference type="Gene3D" id="3.40.30.20">
    <property type="match status" value="1"/>
</dbReference>
<organism evidence="8 9">
    <name type="scientific">Cyphellophora attinorum</name>
    <dbReference type="NCBI Taxonomy" id="1664694"/>
    <lineage>
        <taxon>Eukaryota</taxon>
        <taxon>Fungi</taxon>
        <taxon>Dikarya</taxon>
        <taxon>Ascomycota</taxon>
        <taxon>Pezizomycotina</taxon>
        <taxon>Eurotiomycetes</taxon>
        <taxon>Chaetothyriomycetidae</taxon>
        <taxon>Chaetothyriales</taxon>
        <taxon>Cyphellophoraceae</taxon>
        <taxon>Cyphellophora</taxon>
    </lineage>
</organism>
<feature type="domain" description="FAD-binding" evidence="6">
    <location>
        <begin position="14"/>
        <end position="388"/>
    </location>
</feature>
<evidence type="ECO:0000259" key="7">
    <source>
        <dbReference type="Pfam" id="PF07976"/>
    </source>
</evidence>
<accession>A0A0N1HX27</accession>
<dbReference type="SUPFAM" id="SSF51905">
    <property type="entry name" value="FAD/NAD(P)-binding domain"/>
    <property type="match status" value="1"/>
</dbReference>
<keyword evidence="4" id="KW-0560">Oxidoreductase</keyword>